<comment type="caution">
    <text evidence="2">The sequence shown here is derived from an EMBL/GenBank/DDBJ whole genome shotgun (WGS) entry which is preliminary data.</text>
</comment>
<dbReference type="InterPro" id="IPR013024">
    <property type="entry name" value="GGCT-like"/>
</dbReference>
<protein>
    <submittedName>
        <fullName evidence="2">Gamma-glutamylcyclotransferase</fullName>
    </submittedName>
</protein>
<name>A0A917T0P2_9RHOB</name>
<dbReference type="InterPro" id="IPR036568">
    <property type="entry name" value="GGCT-like_sf"/>
</dbReference>
<dbReference type="AlphaFoldDB" id="A0A917T0P2"/>
<keyword evidence="3" id="KW-1185">Reference proteome</keyword>
<dbReference type="EMBL" id="BMLF01000002">
    <property type="protein sequence ID" value="GGM05570.1"/>
    <property type="molecule type" value="Genomic_DNA"/>
</dbReference>
<dbReference type="Proteomes" id="UP000649829">
    <property type="component" value="Unassembled WGS sequence"/>
</dbReference>
<proteinExistence type="predicted"/>
<dbReference type="CDD" id="cd06661">
    <property type="entry name" value="GGCT_like"/>
    <property type="match status" value="1"/>
</dbReference>
<accession>A0A917T0P2</accession>
<reference evidence="2" key="1">
    <citation type="journal article" date="2014" name="Int. J. Syst. Evol. Microbiol.">
        <title>Complete genome sequence of Corynebacterium casei LMG S-19264T (=DSM 44701T), isolated from a smear-ripened cheese.</title>
        <authorList>
            <consortium name="US DOE Joint Genome Institute (JGI-PGF)"/>
            <person name="Walter F."/>
            <person name="Albersmeier A."/>
            <person name="Kalinowski J."/>
            <person name="Ruckert C."/>
        </authorList>
    </citation>
    <scope>NUCLEOTIDE SEQUENCE</scope>
    <source>
        <strain evidence="2">CGMCC 1.6293</strain>
    </source>
</reference>
<organism evidence="2 3">
    <name type="scientific">Pseudooceanicola nanhaiensis</name>
    <dbReference type="NCBI Taxonomy" id="375761"/>
    <lineage>
        <taxon>Bacteria</taxon>
        <taxon>Pseudomonadati</taxon>
        <taxon>Pseudomonadota</taxon>
        <taxon>Alphaproteobacteria</taxon>
        <taxon>Rhodobacterales</taxon>
        <taxon>Paracoccaceae</taxon>
        <taxon>Pseudooceanicola</taxon>
    </lineage>
</organism>
<dbReference type="Pfam" id="PF06094">
    <property type="entry name" value="GGACT"/>
    <property type="match status" value="1"/>
</dbReference>
<reference evidence="2" key="2">
    <citation type="submission" date="2020-09" db="EMBL/GenBank/DDBJ databases">
        <authorList>
            <person name="Sun Q."/>
            <person name="Zhou Y."/>
        </authorList>
    </citation>
    <scope>NUCLEOTIDE SEQUENCE</scope>
    <source>
        <strain evidence="2">CGMCC 1.6293</strain>
    </source>
</reference>
<evidence type="ECO:0000259" key="1">
    <source>
        <dbReference type="Pfam" id="PF06094"/>
    </source>
</evidence>
<dbReference type="InterPro" id="IPR009288">
    <property type="entry name" value="AIG2-like_dom"/>
</dbReference>
<dbReference type="Gene3D" id="3.10.490.10">
    <property type="entry name" value="Gamma-glutamyl cyclotransferase-like"/>
    <property type="match status" value="1"/>
</dbReference>
<evidence type="ECO:0000313" key="2">
    <source>
        <dbReference type="EMBL" id="GGM05570.1"/>
    </source>
</evidence>
<evidence type="ECO:0000313" key="3">
    <source>
        <dbReference type="Proteomes" id="UP000649829"/>
    </source>
</evidence>
<feature type="domain" description="Gamma-glutamylcyclotransferase AIG2-like" evidence="1">
    <location>
        <begin position="6"/>
        <end position="102"/>
    </location>
</feature>
<dbReference type="SUPFAM" id="SSF110857">
    <property type="entry name" value="Gamma-glutamyl cyclotransferase-like"/>
    <property type="match status" value="1"/>
</dbReference>
<dbReference type="RefSeq" id="WP_028287270.1">
    <property type="nucleotide sequence ID" value="NZ_BMLF01000002.1"/>
</dbReference>
<gene>
    <name evidence="2" type="ORF">GCM10011534_29260</name>
</gene>
<sequence>MTPYFFGYGSLVNRATHAYPDARLARARGWRRVWRHIEGRDHAVLTAVPDEASEIEGLVAAVPGADWRALDAREAAYDRVDAAAHVVHDIGEVPMAIYWIPEAKHILASEPRPVLLSYLDVCVQGYLREFGAEAVERFFDTTDGWGSVRDDRAAPVYPRAQQLEPVETELVDQALARRGILRV</sequence>